<evidence type="ECO:0000313" key="3">
    <source>
        <dbReference type="Proteomes" id="UP000185604"/>
    </source>
</evidence>
<dbReference type="EMBL" id="LKPO01000008">
    <property type="protein sequence ID" value="OLF95782.1"/>
    <property type="molecule type" value="Genomic_DNA"/>
</dbReference>
<dbReference type="Proteomes" id="UP000185604">
    <property type="component" value="Unassembled WGS sequence"/>
</dbReference>
<accession>A0A7Z0WZ65</accession>
<sequence>MHSKSSERKPAFQAGSHDAQNNRRKMEGDKILFIRGEA</sequence>
<evidence type="ECO:0000313" key="2">
    <source>
        <dbReference type="EMBL" id="OLF95782.1"/>
    </source>
</evidence>
<name>A0A7Z0WZ65_9BACI</name>
<gene>
    <name evidence="2" type="ORF">B4121_1344</name>
</gene>
<reference evidence="2 3" key="1">
    <citation type="journal article" date="2016" name="Front. Microbiol.">
        <title>High-Level Heat Resistance of Spores of Bacillus amyloliquefaciens and Bacillus licheniformis Results from the Presence of a spoVA Operon in a Tn1546 Transposon.</title>
        <authorList>
            <person name="Berendsen E.M."/>
            <person name="Koning R.A."/>
            <person name="Boekhorst J."/>
            <person name="de Jong A."/>
            <person name="Kuipers O.P."/>
            <person name="Wells-Bennik M.H."/>
        </authorList>
    </citation>
    <scope>NUCLEOTIDE SEQUENCE [LARGE SCALE GENOMIC DNA]</scope>
    <source>
        <strain evidence="2 3">B4121</strain>
    </source>
</reference>
<evidence type="ECO:0000256" key="1">
    <source>
        <dbReference type="SAM" id="MobiDB-lite"/>
    </source>
</evidence>
<protein>
    <submittedName>
        <fullName evidence="2">Uncharacterized protein</fullName>
    </submittedName>
</protein>
<proteinExistence type="predicted"/>
<feature type="region of interest" description="Disordered" evidence="1">
    <location>
        <begin position="1"/>
        <end position="38"/>
    </location>
</feature>
<dbReference type="AlphaFoldDB" id="A0A7Z0WZ65"/>
<comment type="caution">
    <text evidence="2">The sequence shown here is derived from an EMBL/GenBank/DDBJ whole genome shotgun (WGS) entry which is preliminary data.</text>
</comment>
<feature type="compositionally biased region" description="Basic and acidic residues" evidence="1">
    <location>
        <begin position="1"/>
        <end position="10"/>
    </location>
</feature>
<organism evidence="2 3">
    <name type="scientific">Bacillus paralicheniformis</name>
    <dbReference type="NCBI Taxonomy" id="1648923"/>
    <lineage>
        <taxon>Bacteria</taxon>
        <taxon>Bacillati</taxon>
        <taxon>Bacillota</taxon>
        <taxon>Bacilli</taxon>
        <taxon>Bacillales</taxon>
        <taxon>Bacillaceae</taxon>
        <taxon>Bacillus</taxon>
    </lineage>
</organism>
<feature type="compositionally biased region" description="Basic and acidic residues" evidence="1">
    <location>
        <begin position="20"/>
        <end position="38"/>
    </location>
</feature>